<dbReference type="Proteomes" id="UP000026915">
    <property type="component" value="Chromosome 2"/>
</dbReference>
<feature type="region of interest" description="Disordered" evidence="1">
    <location>
        <begin position="1"/>
        <end position="47"/>
    </location>
</feature>
<proteinExistence type="predicted"/>
<evidence type="ECO:0000313" key="3">
    <source>
        <dbReference type="Proteomes" id="UP000026915"/>
    </source>
</evidence>
<feature type="compositionally biased region" description="Low complexity" evidence="1">
    <location>
        <begin position="27"/>
        <end position="36"/>
    </location>
</feature>
<dbReference type="PANTHER" id="PTHR33386:SF5">
    <property type="entry name" value="OS02G0740600 PROTEIN"/>
    <property type="match status" value="1"/>
</dbReference>
<dbReference type="STRING" id="3641.A0A061E7I5"/>
<gene>
    <name evidence="2" type="ORF">TCM_010157</name>
</gene>
<dbReference type="EMBL" id="CM001880">
    <property type="protein sequence ID" value="EOY00322.1"/>
    <property type="molecule type" value="Genomic_DNA"/>
</dbReference>
<dbReference type="AlphaFoldDB" id="A0A061E7I5"/>
<dbReference type="OMA" id="WIKEKCS"/>
<keyword evidence="3" id="KW-1185">Reference proteome</keyword>
<evidence type="ECO:0000256" key="1">
    <source>
        <dbReference type="SAM" id="MobiDB-lite"/>
    </source>
</evidence>
<protein>
    <submittedName>
        <fullName evidence="2">CDP-diacylglycerol--glycerol-3-phosphate 3-phosphatidyltransferase, putative</fullName>
    </submittedName>
</protein>
<organism evidence="2 3">
    <name type="scientific">Theobroma cacao</name>
    <name type="common">Cacao</name>
    <name type="synonym">Cocoa</name>
    <dbReference type="NCBI Taxonomy" id="3641"/>
    <lineage>
        <taxon>Eukaryota</taxon>
        <taxon>Viridiplantae</taxon>
        <taxon>Streptophyta</taxon>
        <taxon>Embryophyta</taxon>
        <taxon>Tracheophyta</taxon>
        <taxon>Spermatophyta</taxon>
        <taxon>Magnoliopsida</taxon>
        <taxon>eudicotyledons</taxon>
        <taxon>Gunneridae</taxon>
        <taxon>Pentapetalae</taxon>
        <taxon>rosids</taxon>
        <taxon>malvids</taxon>
        <taxon>Malvales</taxon>
        <taxon>Malvaceae</taxon>
        <taxon>Byttnerioideae</taxon>
        <taxon>Theobroma</taxon>
    </lineage>
</organism>
<name>A0A061E7I5_THECC</name>
<accession>A0A061E7I5</accession>
<dbReference type="eggNOG" id="KOG1361">
    <property type="taxonomic scope" value="Eukaryota"/>
</dbReference>
<dbReference type="Gramene" id="EOY00322">
    <property type="protein sequence ID" value="EOY00322"/>
    <property type="gene ID" value="TCM_010157"/>
</dbReference>
<sequence length="81" mass="8364">MEPHGSSGTSWADQWDYGPDPLPAEPSKSSSGGAKAKCSKKVEDGLGKTKAAAVTGMKKAKVGAAAGINWIKEKCSKTTQK</sequence>
<evidence type="ECO:0000313" key="2">
    <source>
        <dbReference type="EMBL" id="EOY00322.1"/>
    </source>
</evidence>
<reference evidence="2 3" key="1">
    <citation type="journal article" date="2013" name="Genome Biol.">
        <title>The genome sequence of the most widely cultivated cacao type and its use to identify candidate genes regulating pod color.</title>
        <authorList>
            <person name="Motamayor J.C."/>
            <person name="Mockaitis K."/>
            <person name="Schmutz J."/>
            <person name="Haiminen N."/>
            <person name="Iii D.L."/>
            <person name="Cornejo O."/>
            <person name="Findley S.D."/>
            <person name="Zheng P."/>
            <person name="Utro F."/>
            <person name="Royaert S."/>
            <person name="Saski C."/>
            <person name="Jenkins J."/>
            <person name="Podicheti R."/>
            <person name="Zhao M."/>
            <person name="Scheffler B.E."/>
            <person name="Stack J.C."/>
            <person name="Feltus F.A."/>
            <person name="Mustiga G.M."/>
            <person name="Amores F."/>
            <person name="Phillips W."/>
            <person name="Marelli J.P."/>
            <person name="May G.D."/>
            <person name="Shapiro H."/>
            <person name="Ma J."/>
            <person name="Bustamante C.D."/>
            <person name="Schnell R.J."/>
            <person name="Main D."/>
            <person name="Gilbert D."/>
            <person name="Parida L."/>
            <person name="Kuhn D.N."/>
        </authorList>
    </citation>
    <scope>NUCLEOTIDE SEQUENCE [LARGE SCALE GENOMIC DNA]</scope>
    <source>
        <strain evidence="3">cv. Matina 1-6</strain>
    </source>
</reference>
<dbReference type="HOGENOM" id="CLU_184050_0_0_1"/>
<dbReference type="PANTHER" id="PTHR33386">
    <property type="entry name" value="OS02G0740600 PROTEIN"/>
    <property type="match status" value="1"/>
</dbReference>
<dbReference type="InParanoid" id="A0A061E7I5"/>
<feature type="compositionally biased region" description="Polar residues" evidence="1">
    <location>
        <begin position="1"/>
        <end position="12"/>
    </location>
</feature>